<dbReference type="PANTHER" id="PTHR30457:SF12">
    <property type="entry name" value="5'_3'-NUCLEOTIDASE SURE"/>
    <property type="match status" value="1"/>
</dbReference>
<protein>
    <recommendedName>
        <fullName evidence="3">5'-nucleotidase</fullName>
        <ecNumber evidence="3">3.1.3.5</ecNumber>
    </recommendedName>
</protein>
<dbReference type="EC" id="3.1.3.5" evidence="3"/>
<dbReference type="InterPro" id="IPR030048">
    <property type="entry name" value="SurE"/>
</dbReference>
<evidence type="ECO:0000259" key="8">
    <source>
        <dbReference type="Pfam" id="PF01975"/>
    </source>
</evidence>
<evidence type="ECO:0000256" key="6">
    <source>
        <dbReference type="ARBA" id="ARBA00022741"/>
    </source>
</evidence>
<dbReference type="PANTHER" id="PTHR30457">
    <property type="entry name" value="5'-NUCLEOTIDASE SURE"/>
    <property type="match status" value="1"/>
</dbReference>
<dbReference type="Proteomes" id="UP001519363">
    <property type="component" value="Unassembled WGS sequence"/>
</dbReference>
<keyword evidence="7 9" id="KW-0378">Hydrolase</keyword>
<evidence type="ECO:0000256" key="3">
    <source>
        <dbReference type="ARBA" id="ARBA00012643"/>
    </source>
</evidence>
<dbReference type="InterPro" id="IPR002828">
    <property type="entry name" value="SurE-like_Pase/nucleotidase"/>
</dbReference>
<dbReference type="SUPFAM" id="SSF64167">
    <property type="entry name" value="SurE-like"/>
    <property type="match status" value="1"/>
</dbReference>
<evidence type="ECO:0000256" key="4">
    <source>
        <dbReference type="ARBA" id="ARBA00022490"/>
    </source>
</evidence>
<reference evidence="9 10" key="1">
    <citation type="submission" date="2021-03" db="EMBL/GenBank/DDBJ databases">
        <title>Sequencing the genomes of 1000 actinobacteria strains.</title>
        <authorList>
            <person name="Klenk H.-P."/>
        </authorList>
    </citation>
    <scope>NUCLEOTIDE SEQUENCE [LARGE SCALE GENOMIC DNA]</scope>
    <source>
        <strain evidence="9 10">DSM 44580</strain>
    </source>
</reference>
<dbReference type="EMBL" id="JAGIOO010000001">
    <property type="protein sequence ID" value="MBP2471680.1"/>
    <property type="molecule type" value="Genomic_DNA"/>
</dbReference>
<keyword evidence="4" id="KW-0963">Cytoplasm</keyword>
<evidence type="ECO:0000313" key="10">
    <source>
        <dbReference type="Proteomes" id="UP001519363"/>
    </source>
</evidence>
<dbReference type="Gene3D" id="3.40.1210.10">
    <property type="entry name" value="Survival protein SurE-like phosphatase/nucleotidase"/>
    <property type="match status" value="1"/>
</dbReference>
<evidence type="ECO:0000256" key="7">
    <source>
        <dbReference type="ARBA" id="ARBA00022801"/>
    </source>
</evidence>
<keyword evidence="5" id="KW-0479">Metal-binding</keyword>
<dbReference type="RefSeq" id="WP_086789567.1">
    <property type="nucleotide sequence ID" value="NZ_JAGIOO010000001.1"/>
</dbReference>
<accession>A0ABS5A518</accession>
<sequence length="254" mass="25857">MTVRTALVTNDDGILSPGITALAGVTRDRGLVTVVAAPNTESSGTSAGLTAAEDKRRVAVRRRTLDGLPDVPAYAVVGHPGLIALVAAKGAFNGRPDVLLSGINRGANVGRAVLHSGTVGAALTAGINGIRALAVSLDVGLPEPGELHWPSAVRVADEVLPMLADTPPGTVLNVNVPNVPEARLRPLRRARLAEAGTVQARVRQLDGGGLELVSVVAEGEVEEGTDVALLAAGHPTVTALRSVADDPGLVLPLE</sequence>
<evidence type="ECO:0000256" key="1">
    <source>
        <dbReference type="ARBA" id="ARBA00000815"/>
    </source>
</evidence>
<proteinExistence type="inferred from homology"/>
<dbReference type="GO" id="GO:0008253">
    <property type="term" value="F:5'-nucleotidase activity"/>
    <property type="evidence" value="ECO:0007669"/>
    <property type="project" value="UniProtKB-EC"/>
</dbReference>
<evidence type="ECO:0000256" key="2">
    <source>
        <dbReference type="ARBA" id="ARBA00011062"/>
    </source>
</evidence>
<evidence type="ECO:0000313" key="9">
    <source>
        <dbReference type="EMBL" id="MBP2471680.1"/>
    </source>
</evidence>
<evidence type="ECO:0000256" key="5">
    <source>
        <dbReference type="ARBA" id="ARBA00022723"/>
    </source>
</evidence>
<dbReference type="Pfam" id="PF01975">
    <property type="entry name" value="SurE"/>
    <property type="match status" value="1"/>
</dbReference>
<gene>
    <name evidence="9" type="ORF">JOF53_000552</name>
</gene>
<comment type="catalytic activity">
    <reaction evidence="1">
        <text>a ribonucleoside 5'-phosphate + H2O = a ribonucleoside + phosphate</text>
        <dbReference type="Rhea" id="RHEA:12484"/>
        <dbReference type="ChEBI" id="CHEBI:15377"/>
        <dbReference type="ChEBI" id="CHEBI:18254"/>
        <dbReference type="ChEBI" id="CHEBI:43474"/>
        <dbReference type="ChEBI" id="CHEBI:58043"/>
        <dbReference type="EC" id="3.1.3.5"/>
    </reaction>
</comment>
<keyword evidence="6" id="KW-0547">Nucleotide-binding</keyword>
<comment type="caution">
    <text evidence="9">The sequence shown here is derived from an EMBL/GenBank/DDBJ whole genome shotgun (WGS) entry which is preliminary data.</text>
</comment>
<name>A0ABS5A518_9PSEU</name>
<organism evidence="9 10">
    <name type="scientific">Crossiella equi</name>
    <dbReference type="NCBI Taxonomy" id="130796"/>
    <lineage>
        <taxon>Bacteria</taxon>
        <taxon>Bacillati</taxon>
        <taxon>Actinomycetota</taxon>
        <taxon>Actinomycetes</taxon>
        <taxon>Pseudonocardiales</taxon>
        <taxon>Pseudonocardiaceae</taxon>
        <taxon>Crossiella</taxon>
    </lineage>
</organism>
<keyword evidence="10" id="KW-1185">Reference proteome</keyword>
<comment type="similarity">
    <text evidence="2">Belongs to the SurE nucleotidase family.</text>
</comment>
<dbReference type="InterPro" id="IPR036523">
    <property type="entry name" value="SurE-like_sf"/>
</dbReference>
<feature type="domain" description="Survival protein SurE-like phosphatase/nucleotidase" evidence="8">
    <location>
        <begin position="7"/>
        <end position="194"/>
    </location>
</feature>